<dbReference type="InterPro" id="IPR014001">
    <property type="entry name" value="Helicase_ATP-bd"/>
</dbReference>
<dbReference type="SMART" id="SM00490">
    <property type="entry name" value="HELICc"/>
    <property type="match status" value="1"/>
</dbReference>
<keyword evidence="3" id="KW-0540">Nuclease</keyword>
<dbReference type="AlphaFoldDB" id="A0A2A8D6T5"/>
<dbReference type="InterPro" id="IPR041372">
    <property type="entry name" value="Cas3_C"/>
</dbReference>
<keyword evidence="12" id="KW-1185">Reference proteome</keyword>
<evidence type="ECO:0000256" key="7">
    <source>
        <dbReference type="ARBA" id="ARBA00022806"/>
    </source>
</evidence>
<feature type="domain" description="HD Cas3-type" evidence="10">
    <location>
        <begin position="29"/>
        <end position="241"/>
    </location>
</feature>
<dbReference type="SMART" id="SM00487">
    <property type="entry name" value="DEXDc"/>
    <property type="match status" value="1"/>
</dbReference>
<reference evidence="11" key="1">
    <citation type="submission" date="2017-10" db="EMBL/GenBank/DDBJ databases">
        <title>Kefir isolates.</title>
        <authorList>
            <person name="Kim Y."/>
            <person name="Blasche S."/>
        </authorList>
    </citation>
    <scope>NUCLEOTIDE SEQUENCE [LARGE SCALE GENOMIC DNA]</scope>
    <source>
        <strain evidence="11">OG2-2</strain>
    </source>
</reference>
<gene>
    <name evidence="11" type="ORF">CRM92_00835</name>
</gene>
<dbReference type="GO" id="GO:0005524">
    <property type="term" value="F:ATP binding"/>
    <property type="evidence" value="ECO:0007669"/>
    <property type="project" value="UniProtKB-KW"/>
</dbReference>
<dbReference type="NCBIfam" id="TIGR01587">
    <property type="entry name" value="cas3_core"/>
    <property type="match status" value="1"/>
</dbReference>
<dbReference type="Gene3D" id="3.40.50.300">
    <property type="entry name" value="P-loop containing nucleotide triphosphate hydrolases"/>
    <property type="match status" value="2"/>
</dbReference>
<evidence type="ECO:0000256" key="3">
    <source>
        <dbReference type="ARBA" id="ARBA00022722"/>
    </source>
</evidence>
<name>A0A2A8D6T5_9MICC</name>
<keyword evidence="11" id="KW-0255">Endonuclease</keyword>
<keyword evidence="5" id="KW-0547">Nucleotide-binding</keyword>
<evidence type="ECO:0000313" key="12">
    <source>
        <dbReference type="Proteomes" id="UP000219947"/>
    </source>
</evidence>
<evidence type="ECO:0000313" key="11">
    <source>
        <dbReference type="EMBL" id="PEN16621.1"/>
    </source>
</evidence>
<dbReference type="GO" id="GO:0003723">
    <property type="term" value="F:RNA binding"/>
    <property type="evidence" value="ECO:0007669"/>
    <property type="project" value="TreeGrafter"/>
</dbReference>
<dbReference type="GO" id="GO:0051607">
    <property type="term" value="P:defense response to virus"/>
    <property type="evidence" value="ECO:0007669"/>
    <property type="project" value="UniProtKB-KW"/>
</dbReference>
<comment type="similarity">
    <text evidence="2">In the central section; belongs to the CRISPR-associated helicase Cas3 family.</text>
</comment>
<comment type="similarity">
    <text evidence="1">In the N-terminal section; belongs to the CRISPR-associated nuclease Cas3-HD family.</text>
</comment>
<dbReference type="SUPFAM" id="SSF52540">
    <property type="entry name" value="P-loop containing nucleoside triphosphate hydrolases"/>
    <property type="match status" value="1"/>
</dbReference>
<keyword evidence="8" id="KW-0067">ATP-binding</keyword>
<dbReference type="PROSITE" id="PS51643">
    <property type="entry name" value="HD_CAS3"/>
    <property type="match status" value="1"/>
</dbReference>
<dbReference type="InterPro" id="IPR001650">
    <property type="entry name" value="Helicase_C-like"/>
</dbReference>
<dbReference type="NCBIfam" id="TIGR01596">
    <property type="entry name" value="cas3_HD"/>
    <property type="match status" value="1"/>
</dbReference>
<protein>
    <submittedName>
        <fullName evidence="11">CRISPR-associated helicase/endonuclease Cas3</fullName>
    </submittedName>
</protein>
<organism evidence="11 12">
    <name type="scientific">Rothia dentocariosa</name>
    <dbReference type="NCBI Taxonomy" id="2047"/>
    <lineage>
        <taxon>Bacteria</taxon>
        <taxon>Bacillati</taxon>
        <taxon>Actinomycetota</taxon>
        <taxon>Actinomycetes</taxon>
        <taxon>Micrococcales</taxon>
        <taxon>Micrococcaceae</taxon>
        <taxon>Rothia</taxon>
    </lineage>
</organism>
<dbReference type="InterPro" id="IPR006483">
    <property type="entry name" value="CRISPR-assoc_Cas3_HD"/>
</dbReference>
<dbReference type="InterPro" id="IPR038257">
    <property type="entry name" value="CRISPR-assoc_Cas3_HD_sf"/>
</dbReference>
<dbReference type="Pfam" id="PF18395">
    <property type="entry name" value="Cas3_C"/>
    <property type="match status" value="1"/>
</dbReference>
<dbReference type="GO" id="GO:0004519">
    <property type="term" value="F:endonuclease activity"/>
    <property type="evidence" value="ECO:0007669"/>
    <property type="project" value="UniProtKB-KW"/>
</dbReference>
<evidence type="ECO:0000256" key="8">
    <source>
        <dbReference type="ARBA" id="ARBA00022840"/>
    </source>
</evidence>
<sequence>MIVKDFTRPSQLASAEASSLWAKTGSEESPSVGLSLPQHMTDAGSVAAELWDKWLSPGAKQRIMELLNLTQNEAKSFACWVAATHDMGKATPEFAGQLDSRGKEELRVFRDRIEEHKFNFPLHLTTPPAGTRCPHSTYSQSIIIKLLTERYTDDVETAKTIASIAGAHHGVPAEYVPETGRACAIFEGLNDKWHQAWQELFEMTLEQTGADQVLKKLMSGTKIPVSVQLYLTGLVIMADWIASNPEYFPMGTFSVEAQHGRLNQGWEALGLEHPWAAHIENSDTSDLYSSRFSWENPTLRPMQEVVVEAARSMKGGGMMCIEAPMGQGKTEAGLIAAEILAQETGRSGLAFAAPTQVTSNALFDRVKAWAQGPAGGSEPHTMFLGHAKNQQQDSFRYLQRADIFDSEADVEGKQSIRPNTSVARHSWIGGRKRGILSTFVVCTIDQILMMALQSRHVMLRHLGLGSKVVIIDEVHAYDAYMGVYLKEALHWLGQMNAPVILMSATLPAHVRTSLMESYAEGLEIQDSTEWDFDDFDSENVTEPSLDLDYPVIYTLTAEDGYTPRKWQVTAPEEQVTISIRQIGDEFTDFDKVLEPLESEHGCAAVICNTVGRAQNVYEHLRTKFGTDVMLTHSRFTSKHRAEKEADLVSQLGKGAHRGDGRPERLIVVGTQVIEQSLDLDFDVMVTDFAPVDLVLQRLGRLHRHERDDSERPSEYRSPICYVRGVEIFGSETQVPEFPKGSRSVYEPAILLSSYAQLLPYFDGKALRIPADMSELVQKAYEDTPKYPDAWNDAYQEACEEFNKNRETAEHRAQSYLLKHPGAQTQTVMADVMNNYINTKNGTLSEDQIGEARVRDSDASLEVIAIVVERDGDGYIDRYRTIPSATRKNQDIDWHNAKDPEEPTKPLAFELLASAIRLPYQYSDSPKNRVNGQLRFDAAIEELEDERIDSWQKSFMLAGELILPFELQDSGFYEVKLVDYLLRYSPELGLEAIQISDD</sequence>
<dbReference type="PANTHER" id="PTHR47963:SF9">
    <property type="entry name" value="CRISPR-ASSOCIATED ENDONUCLEASE_HELICASE CAS3"/>
    <property type="match status" value="1"/>
</dbReference>
<evidence type="ECO:0000256" key="1">
    <source>
        <dbReference type="ARBA" id="ARBA00006847"/>
    </source>
</evidence>
<evidence type="ECO:0000256" key="2">
    <source>
        <dbReference type="ARBA" id="ARBA00009046"/>
    </source>
</evidence>
<evidence type="ECO:0000256" key="5">
    <source>
        <dbReference type="ARBA" id="ARBA00022741"/>
    </source>
</evidence>
<dbReference type="EMBL" id="PDEV01000001">
    <property type="protein sequence ID" value="PEN16621.1"/>
    <property type="molecule type" value="Genomic_DNA"/>
</dbReference>
<evidence type="ECO:0000256" key="4">
    <source>
        <dbReference type="ARBA" id="ARBA00022723"/>
    </source>
</evidence>
<dbReference type="Proteomes" id="UP000219947">
    <property type="component" value="Unassembled WGS sequence"/>
</dbReference>
<dbReference type="GO" id="GO:0046872">
    <property type="term" value="F:metal ion binding"/>
    <property type="evidence" value="ECO:0007669"/>
    <property type="project" value="UniProtKB-KW"/>
</dbReference>
<dbReference type="GO" id="GO:0003724">
    <property type="term" value="F:RNA helicase activity"/>
    <property type="evidence" value="ECO:0007669"/>
    <property type="project" value="TreeGrafter"/>
</dbReference>
<keyword evidence="6" id="KW-0378">Hydrolase</keyword>
<evidence type="ECO:0000256" key="9">
    <source>
        <dbReference type="ARBA" id="ARBA00023118"/>
    </source>
</evidence>
<evidence type="ECO:0000259" key="10">
    <source>
        <dbReference type="PROSITE" id="PS51643"/>
    </source>
</evidence>
<accession>A0A2A8D6T5</accession>
<dbReference type="Pfam" id="PF22590">
    <property type="entry name" value="Cas3-like_C_2"/>
    <property type="match status" value="1"/>
</dbReference>
<dbReference type="InterPro" id="IPR054712">
    <property type="entry name" value="Cas3-like_dom"/>
</dbReference>
<dbReference type="Gene3D" id="1.10.3210.30">
    <property type="match status" value="1"/>
</dbReference>
<dbReference type="Pfam" id="PF18019">
    <property type="entry name" value="Cas3_HD"/>
    <property type="match status" value="1"/>
</dbReference>
<dbReference type="InterPro" id="IPR027417">
    <property type="entry name" value="P-loop_NTPase"/>
</dbReference>
<keyword evidence="4" id="KW-0479">Metal-binding</keyword>
<evidence type="ECO:0000256" key="6">
    <source>
        <dbReference type="ARBA" id="ARBA00022801"/>
    </source>
</evidence>
<dbReference type="GO" id="GO:0016787">
    <property type="term" value="F:hydrolase activity"/>
    <property type="evidence" value="ECO:0007669"/>
    <property type="project" value="UniProtKB-KW"/>
</dbReference>
<dbReference type="CDD" id="cd09641">
    <property type="entry name" value="Cas3''_I"/>
    <property type="match status" value="1"/>
</dbReference>
<dbReference type="RefSeq" id="WP_070620083.1">
    <property type="nucleotide sequence ID" value="NZ_PDEV01000001.1"/>
</dbReference>
<dbReference type="PANTHER" id="PTHR47963">
    <property type="entry name" value="DEAD-BOX ATP-DEPENDENT RNA HELICASE 47, MITOCHONDRIAL"/>
    <property type="match status" value="1"/>
</dbReference>
<keyword evidence="7" id="KW-0347">Helicase</keyword>
<proteinExistence type="inferred from homology"/>
<comment type="caution">
    <text evidence="11">The sequence shown here is derived from an EMBL/GenBank/DDBJ whole genome shotgun (WGS) entry which is preliminary data.</text>
</comment>
<dbReference type="InterPro" id="IPR050547">
    <property type="entry name" value="DEAD_box_RNA_helicases"/>
</dbReference>
<keyword evidence="9" id="KW-0051">Antiviral defense</keyword>
<dbReference type="InterPro" id="IPR006474">
    <property type="entry name" value="Helicase_Cas3_CRISPR-ass_core"/>
</dbReference>